<reference evidence="3" key="1">
    <citation type="journal article" date="2021" name="Nat. Commun.">
        <title>Genetic determinants of endophytism in the Arabidopsis root mycobiome.</title>
        <authorList>
            <person name="Mesny F."/>
            <person name="Miyauchi S."/>
            <person name="Thiergart T."/>
            <person name="Pickel B."/>
            <person name="Atanasova L."/>
            <person name="Karlsson M."/>
            <person name="Huettel B."/>
            <person name="Barry K.W."/>
            <person name="Haridas S."/>
            <person name="Chen C."/>
            <person name="Bauer D."/>
            <person name="Andreopoulos W."/>
            <person name="Pangilinan J."/>
            <person name="LaButti K."/>
            <person name="Riley R."/>
            <person name="Lipzen A."/>
            <person name="Clum A."/>
            <person name="Drula E."/>
            <person name="Henrissat B."/>
            <person name="Kohler A."/>
            <person name="Grigoriev I.V."/>
            <person name="Martin F.M."/>
            <person name="Hacquard S."/>
        </authorList>
    </citation>
    <scope>NUCLEOTIDE SEQUENCE</scope>
    <source>
        <strain evidence="3">MPI-CAGE-CH-0235</strain>
    </source>
</reference>
<evidence type="ECO:0000256" key="2">
    <source>
        <dbReference type="SAM" id="SignalP"/>
    </source>
</evidence>
<sequence>MLLSHFFLALLAPVALGLPSPEPPSSRAVGTASEAAHNVTTELVASSDSHEEGDMEFRDPGQVNPDGTPRMCSPTPMDSCNFGMQFCRVWIETYFHLYDGACKKLVQWDTKVPWNPQYKSLTSPLPFTIELSNMGYNGWGAITGDMWYAGRYTKLGPDSSYCWTCGYMNSCTCCQKAFLCR</sequence>
<keyword evidence="4" id="KW-1185">Reference proteome</keyword>
<feature type="signal peptide" evidence="2">
    <location>
        <begin position="1"/>
        <end position="17"/>
    </location>
</feature>
<protein>
    <submittedName>
        <fullName evidence="3">Uncharacterized protein</fullName>
    </submittedName>
</protein>
<feature type="region of interest" description="Disordered" evidence="1">
    <location>
        <begin position="45"/>
        <end position="66"/>
    </location>
</feature>
<accession>A0A8K0WTE8</accession>
<organism evidence="3 4">
    <name type="scientific">Stachybotrys elegans</name>
    <dbReference type="NCBI Taxonomy" id="80388"/>
    <lineage>
        <taxon>Eukaryota</taxon>
        <taxon>Fungi</taxon>
        <taxon>Dikarya</taxon>
        <taxon>Ascomycota</taxon>
        <taxon>Pezizomycotina</taxon>
        <taxon>Sordariomycetes</taxon>
        <taxon>Hypocreomycetidae</taxon>
        <taxon>Hypocreales</taxon>
        <taxon>Stachybotryaceae</taxon>
        <taxon>Stachybotrys</taxon>
    </lineage>
</organism>
<name>A0A8K0WTE8_9HYPO</name>
<evidence type="ECO:0000313" key="4">
    <source>
        <dbReference type="Proteomes" id="UP000813444"/>
    </source>
</evidence>
<gene>
    <name evidence="3" type="ORF">B0I35DRAFT_407606</name>
</gene>
<evidence type="ECO:0000256" key="1">
    <source>
        <dbReference type="SAM" id="MobiDB-lite"/>
    </source>
</evidence>
<comment type="caution">
    <text evidence="3">The sequence shown here is derived from an EMBL/GenBank/DDBJ whole genome shotgun (WGS) entry which is preliminary data.</text>
</comment>
<dbReference type="AlphaFoldDB" id="A0A8K0WTE8"/>
<dbReference type="Proteomes" id="UP000813444">
    <property type="component" value="Unassembled WGS sequence"/>
</dbReference>
<dbReference type="OrthoDB" id="4484384at2759"/>
<keyword evidence="2" id="KW-0732">Signal</keyword>
<dbReference type="EMBL" id="JAGPNK010000004">
    <property type="protein sequence ID" value="KAH7323222.1"/>
    <property type="molecule type" value="Genomic_DNA"/>
</dbReference>
<feature type="chain" id="PRO_5035459416" evidence="2">
    <location>
        <begin position="18"/>
        <end position="181"/>
    </location>
</feature>
<feature type="compositionally biased region" description="Basic and acidic residues" evidence="1">
    <location>
        <begin position="48"/>
        <end position="59"/>
    </location>
</feature>
<evidence type="ECO:0000313" key="3">
    <source>
        <dbReference type="EMBL" id="KAH7323222.1"/>
    </source>
</evidence>
<proteinExistence type="predicted"/>